<gene>
    <name evidence="1" type="ORF">SDC9_181334</name>
</gene>
<organism evidence="1">
    <name type="scientific">bioreactor metagenome</name>
    <dbReference type="NCBI Taxonomy" id="1076179"/>
    <lineage>
        <taxon>unclassified sequences</taxon>
        <taxon>metagenomes</taxon>
        <taxon>ecological metagenomes</taxon>
    </lineage>
</organism>
<sequence length="116" mass="13446">MVLLKIRCSLIGFSQGNQLADLVLIILQGSTGHLRYFRLWIEIIIARRCNNLVFIIQNFIRTAKIHNRFQAQFFQLFKISRGQFMQSIRAIETMPLDRPALITAITAQITEIIRSV</sequence>
<accession>A0A645H673</accession>
<reference evidence="1" key="1">
    <citation type="submission" date="2019-08" db="EMBL/GenBank/DDBJ databases">
        <authorList>
            <person name="Kucharzyk K."/>
            <person name="Murdoch R.W."/>
            <person name="Higgins S."/>
            <person name="Loffler F."/>
        </authorList>
    </citation>
    <scope>NUCLEOTIDE SEQUENCE</scope>
</reference>
<evidence type="ECO:0000313" key="1">
    <source>
        <dbReference type="EMBL" id="MPN33842.1"/>
    </source>
</evidence>
<protein>
    <submittedName>
        <fullName evidence="1">Uncharacterized protein</fullName>
    </submittedName>
</protein>
<dbReference type="EMBL" id="VSSQ01086559">
    <property type="protein sequence ID" value="MPN33842.1"/>
    <property type="molecule type" value="Genomic_DNA"/>
</dbReference>
<name>A0A645H673_9ZZZZ</name>
<comment type="caution">
    <text evidence="1">The sequence shown here is derived from an EMBL/GenBank/DDBJ whole genome shotgun (WGS) entry which is preliminary data.</text>
</comment>
<proteinExistence type="predicted"/>
<dbReference type="AlphaFoldDB" id="A0A645H673"/>